<dbReference type="EMBL" id="CAJVPW010060378">
    <property type="protein sequence ID" value="CAG8780732.1"/>
    <property type="molecule type" value="Genomic_DNA"/>
</dbReference>
<dbReference type="Proteomes" id="UP000789366">
    <property type="component" value="Unassembled WGS sequence"/>
</dbReference>
<proteinExistence type="predicted"/>
<organism evidence="1 2">
    <name type="scientific">Cetraspora pellucida</name>
    <dbReference type="NCBI Taxonomy" id="1433469"/>
    <lineage>
        <taxon>Eukaryota</taxon>
        <taxon>Fungi</taxon>
        <taxon>Fungi incertae sedis</taxon>
        <taxon>Mucoromycota</taxon>
        <taxon>Glomeromycotina</taxon>
        <taxon>Glomeromycetes</taxon>
        <taxon>Diversisporales</taxon>
        <taxon>Gigasporaceae</taxon>
        <taxon>Cetraspora</taxon>
    </lineage>
</organism>
<protein>
    <submittedName>
        <fullName evidence="1">1727_t:CDS:1</fullName>
    </submittedName>
</protein>
<sequence length="182" mass="20892">KKNIDLWSSEEYESDVSNADIAYDFQKDIYDFEEDDNELDSERVNLIINRLLAVSAASIKKKKRPAIYLGNSKRTKQKKNKMLREAAVGTSKISQFFPSTNLMTAVNESPSENESESKNNEGMTEYEKEIQKTIEFVNNVIHNEQLSDTEKARYTAVMYYLRLLFNGKKKIQASEAVAEVVN</sequence>
<evidence type="ECO:0000313" key="1">
    <source>
        <dbReference type="EMBL" id="CAG8780732.1"/>
    </source>
</evidence>
<feature type="non-terminal residue" evidence="1">
    <location>
        <position position="182"/>
    </location>
</feature>
<evidence type="ECO:0000313" key="2">
    <source>
        <dbReference type="Proteomes" id="UP000789366"/>
    </source>
</evidence>
<accession>A0ACA9R7Z1</accession>
<comment type="caution">
    <text evidence="1">The sequence shown here is derived from an EMBL/GenBank/DDBJ whole genome shotgun (WGS) entry which is preliminary data.</text>
</comment>
<keyword evidence="2" id="KW-1185">Reference proteome</keyword>
<name>A0ACA9R7Z1_9GLOM</name>
<gene>
    <name evidence="1" type="ORF">SPELUC_LOCUS16394</name>
</gene>
<feature type="non-terminal residue" evidence="1">
    <location>
        <position position="1"/>
    </location>
</feature>
<reference evidence="1" key="1">
    <citation type="submission" date="2021-06" db="EMBL/GenBank/DDBJ databases">
        <authorList>
            <person name="Kallberg Y."/>
            <person name="Tangrot J."/>
            <person name="Rosling A."/>
        </authorList>
    </citation>
    <scope>NUCLEOTIDE SEQUENCE</scope>
    <source>
        <strain evidence="1">28 12/20/2015</strain>
    </source>
</reference>